<evidence type="ECO:0000313" key="2">
    <source>
        <dbReference type="Proteomes" id="UP001054945"/>
    </source>
</evidence>
<accession>A0AAV4MNC0</accession>
<comment type="caution">
    <text evidence="1">The sequence shown here is derived from an EMBL/GenBank/DDBJ whole genome shotgun (WGS) entry which is preliminary data.</text>
</comment>
<dbReference type="AlphaFoldDB" id="A0AAV4MNC0"/>
<name>A0AAV4MNC0_CAEEX</name>
<sequence length="94" mass="10774">MLTFDKALGDDLGRPAMWIFSFSDFRFRHHWRLNIASVQPYQYKGINNNNSQPSSSPYTTSTEIKLTLAKIPLSGAISFWHAFETTDDDIDRSS</sequence>
<gene>
    <name evidence="1" type="ORF">CEXT_104291</name>
</gene>
<organism evidence="1 2">
    <name type="scientific">Caerostris extrusa</name>
    <name type="common">Bark spider</name>
    <name type="synonym">Caerostris bankana</name>
    <dbReference type="NCBI Taxonomy" id="172846"/>
    <lineage>
        <taxon>Eukaryota</taxon>
        <taxon>Metazoa</taxon>
        <taxon>Ecdysozoa</taxon>
        <taxon>Arthropoda</taxon>
        <taxon>Chelicerata</taxon>
        <taxon>Arachnida</taxon>
        <taxon>Araneae</taxon>
        <taxon>Araneomorphae</taxon>
        <taxon>Entelegynae</taxon>
        <taxon>Araneoidea</taxon>
        <taxon>Araneidae</taxon>
        <taxon>Caerostris</taxon>
    </lineage>
</organism>
<dbReference type="Proteomes" id="UP001054945">
    <property type="component" value="Unassembled WGS sequence"/>
</dbReference>
<protein>
    <submittedName>
        <fullName evidence="1">Uncharacterized protein</fullName>
    </submittedName>
</protein>
<dbReference type="EMBL" id="BPLR01002449">
    <property type="protein sequence ID" value="GIX73853.1"/>
    <property type="molecule type" value="Genomic_DNA"/>
</dbReference>
<keyword evidence="2" id="KW-1185">Reference proteome</keyword>
<evidence type="ECO:0000313" key="1">
    <source>
        <dbReference type="EMBL" id="GIX73853.1"/>
    </source>
</evidence>
<reference evidence="1 2" key="1">
    <citation type="submission" date="2021-06" db="EMBL/GenBank/DDBJ databases">
        <title>Caerostris extrusa draft genome.</title>
        <authorList>
            <person name="Kono N."/>
            <person name="Arakawa K."/>
        </authorList>
    </citation>
    <scope>NUCLEOTIDE SEQUENCE [LARGE SCALE GENOMIC DNA]</scope>
</reference>
<proteinExistence type="predicted"/>